<gene>
    <name evidence="5" type="ORF">ACFSBI_12615</name>
</gene>
<dbReference type="EMBL" id="JBHUEA010000020">
    <property type="protein sequence ID" value="MFD1722393.1"/>
    <property type="molecule type" value="Genomic_DNA"/>
</dbReference>
<evidence type="ECO:0000313" key="5">
    <source>
        <dbReference type="EMBL" id="MFD1722393.1"/>
    </source>
</evidence>
<dbReference type="RefSeq" id="WP_377935554.1">
    <property type="nucleotide sequence ID" value="NZ_JBHUEA010000020.1"/>
</dbReference>
<dbReference type="Gene3D" id="1.10.10.10">
    <property type="entry name" value="Winged helix-like DNA-binding domain superfamily/Winged helix DNA-binding domain"/>
    <property type="match status" value="1"/>
</dbReference>
<comment type="similarity">
    <text evidence="1">Belongs to the BlaI transcriptional regulatory family.</text>
</comment>
<proteinExistence type="inferred from homology"/>
<dbReference type="Proteomes" id="UP001597347">
    <property type="component" value="Unassembled WGS sequence"/>
</dbReference>
<evidence type="ECO:0000313" key="6">
    <source>
        <dbReference type="Proteomes" id="UP001597347"/>
    </source>
</evidence>
<sequence>MASLGDLEREVLEQLWSAPGPLEAKELRDRLGAQHERPALALTTVLTVLTRLERKQFVRRDRSRRPHRFFAARSRDEHVADLMHEALGSAPDRQAALARFVGQAGPDETAQLRRLLGTD</sequence>
<keyword evidence="2" id="KW-0805">Transcription regulation</keyword>
<evidence type="ECO:0000256" key="3">
    <source>
        <dbReference type="ARBA" id="ARBA00023125"/>
    </source>
</evidence>
<dbReference type="InterPro" id="IPR005650">
    <property type="entry name" value="BlaI_family"/>
</dbReference>
<evidence type="ECO:0000256" key="4">
    <source>
        <dbReference type="ARBA" id="ARBA00023163"/>
    </source>
</evidence>
<dbReference type="InterPro" id="IPR036390">
    <property type="entry name" value="WH_DNA-bd_sf"/>
</dbReference>
<organism evidence="5 6">
    <name type="scientific">Amnibacterium endophyticum</name>
    <dbReference type="NCBI Taxonomy" id="2109337"/>
    <lineage>
        <taxon>Bacteria</taxon>
        <taxon>Bacillati</taxon>
        <taxon>Actinomycetota</taxon>
        <taxon>Actinomycetes</taxon>
        <taxon>Micrococcales</taxon>
        <taxon>Microbacteriaceae</taxon>
        <taxon>Amnibacterium</taxon>
    </lineage>
</organism>
<accession>A0ABW4LGN3</accession>
<keyword evidence="3" id="KW-0238">DNA-binding</keyword>
<evidence type="ECO:0000256" key="1">
    <source>
        <dbReference type="ARBA" id="ARBA00011046"/>
    </source>
</evidence>
<reference evidence="6" key="1">
    <citation type="journal article" date="2019" name="Int. J. Syst. Evol. Microbiol.">
        <title>The Global Catalogue of Microorganisms (GCM) 10K type strain sequencing project: providing services to taxonomists for standard genome sequencing and annotation.</title>
        <authorList>
            <consortium name="The Broad Institute Genomics Platform"/>
            <consortium name="The Broad Institute Genome Sequencing Center for Infectious Disease"/>
            <person name="Wu L."/>
            <person name="Ma J."/>
        </authorList>
    </citation>
    <scope>NUCLEOTIDE SEQUENCE [LARGE SCALE GENOMIC DNA]</scope>
    <source>
        <strain evidence="6">CGMCC 1.12471</strain>
    </source>
</reference>
<keyword evidence="6" id="KW-1185">Reference proteome</keyword>
<dbReference type="SUPFAM" id="SSF46785">
    <property type="entry name" value="Winged helix' DNA-binding domain"/>
    <property type="match status" value="1"/>
</dbReference>
<evidence type="ECO:0000256" key="2">
    <source>
        <dbReference type="ARBA" id="ARBA00023015"/>
    </source>
</evidence>
<dbReference type="Gene3D" id="6.10.140.850">
    <property type="match status" value="1"/>
</dbReference>
<dbReference type="Pfam" id="PF03965">
    <property type="entry name" value="Penicillinase_R"/>
    <property type="match status" value="1"/>
</dbReference>
<name>A0ABW4LGN3_9MICO</name>
<dbReference type="InterPro" id="IPR036388">
    <property type="entry name" value="WH-like_DNA-bd_sf"/>
</dbReference>
<comment type="caution">
    <text evidence="5">The sequence shown here is derived from an EMBL/GenBank/DDBJ whole genome shotgun (WGS) entry which is preliminary data.</text>
</comment>
<keyword evidence="4" id="KW-0804">Transcription</keyword>
<protein>
    <submittedName>
        <fullName evidence="5">BlaI/MecI/CopY family transcriptional regulator</fullName>
    </submittedName>
</protein>